<dbReference type="InterPro" id="IPR052206">
    <property type="entry name" value="Retinol_saturase"/>
</dbReference>
<evidence type="ECO:0000256" key="5">
    <source>
        <dbReference type="ARBA" id="ARBA00023027"/>
    </source>
</evidence>
<dbReference type="EMBL" id="FWPT01000012">
    <property type="protein sequence ID" value="SMA50406.1"/>
    <property type="molecule type" value="Genomic_DNA"/>
</dbReference>
<name>A0A1X7AQ38_9GAMM</name>
<dbReference type="PANTHER" id="PTHR46091:SF3">
    <property type="entry name" value="AMINE OXIDASE DOMAIN-CONTAINING PROTEIN"/>
    <property type="match status" value="1"/>
</dbReference>
<keyword evidence="2" id="KW-0732">Signal</keyword>
<dbReference type="Gene3D" id="3.50.50.60">
    <property type="entry name" value="FAD/NAD(P)-binding domain"/>
    <property type="match status" value="2"/>
</dbReference>
<keyword evidence="3" id="KW-0274">FAD</keyword>
<evidence type="ECO:0000259" key="6">
    <source>
        <dbReference type="Pfam" id="PF01593"/>
    </source>
</evidence>
<dbReference type="OrthoDB" id="9774675at2"/>
<reference evidence="7 8" key="1">
    <citation type="submission" date="2017-03" db="EMBL/GenBank/DDBJ databases">
        <authorList>
            <person name="Afonso C.L."/>
            <person name="Miller P.J."/>
            <person name="Scott M.A."/>
            <person name="Spackman E."/>
            <person name="Goraichik I."/>
            <person name="Dimitrov K.M."/>
            <person name="Suarez D.L."/>
            <person name="Swayne D.E."/>
        </authorList>
    </citation>
    <scope>NUCLEOTIDE SEQUENCE [LARGE SCALE GENOMIC DNA]</scope>
    <source>
        <strain evidence="7">SB41UT1</strain>
    </source>
</reference>
<sequence length="550" mass="61852">MTDVGEKTTVKASIKKVSVRTGRRYRPGRAADDYDVIVIGSGIGGLTNAALLALLGKKVCVLEQHYTAGGYTHAYERNGYEWDVGVHYIGEVHRPYSTLRRVFDVISQKRLQWAEMEPVYDRIFLGDKSWDFVAGRENFIESLCTAFPEEEQAIHRYVDLIRKVSTLTPKFFAGQGMPAFLSKLYNRVRPALMPDEFFQTTREVLEGLTSNQELISVLTGQWGDYGQTPAESAFLMHALIAKHYLAGGAYPVGGSSEIARTIIPTIQANGGEVFTYAPVEQVLVENDRAVGVRMEDGSEIRAKQIVSNIGLMASVNQLLPESVGSTMGREQWPEIIRHSSAHICLYAGFNGTAEELGLDTTNLWIYPDGRHEQNVEAYLNDPEQPFPLIYISFPSAKDPDWENRYPGKSTVEVVTITNRDWFDKWDETTWGKRGDDYEQFKEQLTQRLLDTLFKHRPQLKEAMDFYELSTPLSTKWFQKNEKGEIYGLDHFVGRFGQSYLHPQTPLKGFYLTGADVMTAGVGGAMMGGVMTTVAMEGLRGKRVMQLLKNG</sequence>
<dbReference type="InterPro" id="IPR002937">
    <property type="entry name" value="Amino_oxidase"/>
</dbReference>
<evidence type="ECO:0000256" key="3">
    <source>
        <dbReference type="ARBA" id="ARBA00022827"/>
    </source>
</evidence>
<dbReference type="RefSeq" id="WP_087112845.1">
    <property type="nucleotide sequence ID" value="NZ_CBCSCN010000005.1"/>
</dbReference>
<evidence type="ECO:0000256" key="4">
    <source>
        <dbReference type="ARBA" id="ARBA00022857"/>
    </source>
</evidence>
<keyword evidence="4" id="KW-0521">NADP</keyword>
<feature type="domain" description="Amine oxidase" evidence="6">
    <location>
        <begin position="43"/>
        <end position="529"/>
    </location>
</feature>
<keyword evidence="1" id="KW-0285">Flavoprotein</keyword>
<dbReference type="AlphaFoldDB" id="A0A1X7AQ38"/>
<dbReference type="SUPFAM" id="SSF51905">
    <property type="entry name" value="FAD/NAD(P)-binding domain"/>
    <property type="match status" value="1"/>
</dbReference>
<dbReference type="GO" id="GO:0016491">
    <property type="term" value="F:oxidoreductase activity"/>
    <property type="evidence" value="ECO:0007669"/>
    <property type="project" value="UniProtKB-KW"/>
</dbReference>
<evidence type="ECO:0000256" key="2">
    <source>
        <dbReference type="ARBA" id="ARBA00022729"/>
    </source>
</evidence>
<keyword evidence="8" id="KW-1185">Reference proteome</keyword>
<gene>
    <name evidence="7" type="primary">crtI</name>
    <name evidence="7" type="ORF">EHSB41UT_04204</name>
</gene>
<evidence type="ECO:0000313" key="8">
    <source>
        <dbReference type="Proteomes" id="UP000196573"/>
    </source>
</evidence>
<dbReference type="PANTHER" id="PTHR46091">
    <property type="entry name" value="BLR7054 PROTEIN"/>
    <property type="match status" value="1"/>
</dbReference>
<dbReference type="InterPro" id="IPR036188">
    <property type="entry name" value="FAD/NAD-bd_sf"/>
</dbReference>
<keyword evidence="5" id="KW-0520">NAD</keyword>
<protein>
    <submittedName>
        <fullName evidence="7">Phytoene desaturase (Lycopene-forming)</fullName>
        <ecNumber evidence="7">1.3.99.31</ecNumber>
    </submittedName>
</protein>
<organism evidence="7 8">
    <name type="scientific">Parendozoicomonas haliclonae</name>
    <dbReference type="NCBI Taxonomy" id="1960125"/>
    <lineage>
        <taxon>Bacteria</taxon>
        <taxon>Pseudomonadati</taxon>
        <taxon>Pseudomonadota</taxon>
        <taxon>Gammaproteobacteria</taxon>
        <taxon>Oceanospirillales</taxon>
        <taxon>Endozoicomonadaceae</taxon>
        <taxon>Parendozoicomonas</taxon>
    </lineage>
</organism>
<proteinExistence type="predicted"/>
<evidence type="ECO:0000313" key="7">
    <source>
        <dbReference type="EMBL" id="SMA50406.1"/>
    </source>
</evidence>
<dbReference type="EC" id="1.3.99.31" evidence="7"/>
<keyword evidence="7" id="KW-0560">Oxidoreductase</keyword>
<dbReference type="Pfam" id="PF01593">
    <property type="entry name" value="Amino_oxidase"/>
    <property type="match status" value="1"/>
</dbReference>
<dbReference type="Proteomes" id="UP000196573">
    <property type="component" value="Unassembled WGS sequence"/>
</dbReference>
<evidence type="ECO:0000256" key="1">
    <source>
        <dbReference type="ARBA" id="ARBA00022630"/>
    </source>
</evidence>
<accession>A0A1X7AQ38</accession>